<dbReference type="InterPro" id="IPR011990">
    <property type="entry name" value="TPR-like_helical_dom_sf"/>
</dbReference>
<gene>
    <name evidence="3" type="ORF">BSZ36_12525</name>
</gene>
<feature type="compositionally biased region" description="Pro residues" evidence="2">
    <location>
        <begin position="774"/>
        <end position="783"/>
    </location>
</feature>
<organism evidence="3 4">
    <name type="scientific">Rubricoccus marinus</name>
    <dbReference type="NCBI Taxonomy" id="716817"/>
    <lineage>
        <taxon>Bacteria</taxon>
        <taxon>Pseudomonadati</taxon>
        <taxon>Rhodothermota</taxon>
        <taxon>Rhodothermia</taxon>
        <taxon>Rhodothermales</taxon>
        <taxon>Rubricoccaceae</taxon>
        <taxon>Rubricoccus</taxon>
    </lineage>
</organism>
<keyword evidence="1" id="KW-0802">TPR repeat</keyword>
<dbReference type="InterPro" id="IPR019734">
    <property type="entry name" value="TPR_rpt"/>
</dbReference>
<keyword evidence="4" id="KW-1185">Reference proteome</keyword>
<dbReference type="SUPFAM" id="SSF48452">
    <property type="entry name" value="TPR-like"/>
    <property type="match status" value="1"/>
</dbReference>
<evidence type="ECO:0008006" key="5">
    <source>
        <dbReference type="Google" id="ProtNLM"/>
    </source>
</evidence>
<dbReference type="Pfam" id="PF13432">
    <property type="entry name" value="TPR_16"/>
    <property type="match status" value="2"/>
</dbReference>
<evidence type="ECO:0000256" key="1">
    <source>
        <dbReference type="PROSITE-ProRule" id="PRU00339"/>
    </source>
</evidence>
<evidence type="ECO:0000256" key="2">
    <source>
        <dbReference type="SAM" id="MobiDB-lite"/>
    </source>
</evidence>
<accession>A0A259U1P0</accession>
<feature type="compositionally biased region" description="Polar residues" evidence="2">
    <location>
        <begin position="958"/>
        <end position="971"/>
    </location>
</feature>
<dbReference type="Gene3D" id="1.25.40.10">
    <property type="entry name" value="Tetratricopeptide repeat domain"/>
    <property type="match status" value="3"/>
</dbReference>
<dbReference type="InParanoid" id="A0A259U1P0"/>
<feature type="region of interest" description="Disordered" evidence="2">
    <location>
        <begin position="1001"/>
        <end position="1024"/>
    </location>
</feature>
<dbReference type="Proteomes" id="UP000216446">
    <property type="component" value="Unassembled WGS sequence"/>
</dbReference>
<dbReference type="OrthoDB" id="1522549at2"/>
<comment type="caution">
    <text evidence="3">The sequence shown here is derived from an EMBL/GenBank/DDBJ whole genome shotgun (WGS) entry which is preliminary data.</text>
</comment>
<feature type="compositionally biased region" description="Low complexity" evidence="2">
    <location>
        <begin position="1006"/>
        <end position="1024"/>
    </location>
</feature>
<name>A0A259U1P0_9BACT</name>
<reference evidence="3 4" key="1">
    <citation type="submission" date="2016-11" db="EMBL/GenBank/DDBJ databases">
        <title>Study of marine rhodopsin-containing bacteria.</title>
        <authorList>
            <person name="Yoshizawa S."/>
            <person name="Kumagai Y."/>
            <person name="Kogure K."/>
        </authorList>
    </citation>
    <scope>NUCLEOTIDE SEQUENCE [LARGE SCALE GENOMIC DNA]</scope>
    <source>
        <strain evidence="3 4">SG-29</strain>
    </source>
</reference>
<evidence type="ECO:0000313" key="3">
    <source>
        <dbReference type="EMBL" id="OZC03734.1"/>
    </source>
</evidence>
<dbReference type="RefSeq" id="WP_094549430.1">
    <property type="nucleotide sequence ID" value="NZ_MQWB01000001.1"/>
</dbReference>
<feature type="compositionally biased region" description="Low complexity" evidence="2">
    <location>
        <begin position="748"/>
        <end position="757"/>
    </location>
</feature>
<dbReference type="AlphaFoldDB" id="A0A259U1P0"/>
<proteinExistence type="predicted"/>
<dbReference type="SMART" id="SM00028">
    <property type="entry name" value="TPR"/>
    <property type="match status" value="4"/>
</dbReference>
<protein>
    <recommendedName>
        <fullName evidence="5">SPOR domain-containing protein</fullName>
    </recommendedName>
</protein>
<feature type="repeat" description="TPR" evidence="1">
    <location>
        <begin position="221"/>
        <end position="254"/>
    </location>
</feature>
<feature type="region of interest" description="Disordered" evidence="2">
    <location>
        <begin position="748"/>
        <end position="973"/>
    </location>
</feature>
<dbReference type="EMBL" id="MQWB01000001">
    <property type="protein sequence ID" value="OZC03734.1"/>
    <property type="molecule type" value="Genomic_DNA"/>
</dbReference>
<dbReference type="PROSITE" id="PS50005">
    <property type="entry name" value="TPR"/>
    <property type="match status" value="1"/>
</dbReference>
<evidence type="ECO:0000313" key="4">
    <source>
        <dbReference type="Proteomes" id="UP000216446"/>
    </source>
</evidence>
<dbReference type="PROSITE" id="PS51257">
    <property type="entry name" value="PROKAR_LIPOPROTEIN"/>
    <property type="match status" value="1"/>
</dbReference>
<sequence length="1126" mass="119305">MRPAPSARRALFSASLFASAFLLAGCGALFGSRYNDFRAYYNAYYNAERVLEEGESQLDRQDQAIDRTKLISLYPSASGGRGSGFQEAIDKSSELLRARGDSKWADDALFLIGKAYYYQNNAVGAEQKFRETIELATVRNNDRLADEARIWLGRTLASAQRYEEGTEILQDRLAAAEGNRGDLARIRLVLGELYAREGRYADAAESIRMGLEDERDSDFAARASMLLGQVLEADGRYAEAADAYREVTRLAPPYELAYAANLSRALVLGLDAEQTPEAIDLIRRMRRDDKNYAHRAEVELAYGRLLAASGEPQEALTAMRSVLYDPLMAGGSLRGETHARLAEFYRDARGDFVRAAAHFDTASTVLRTSIAPGDTPTRAALLDVRRTAGAFKAYSTVAVRLAEADSLYELGSLDDEAFAARIQEIEAQRLVEFEEEQRRLAASRASQDFAGGQSAFQGGGVAGGDIPGAGASAAAASNAGGRDLGFLSFREPSSVQANLLNFQRVWGDRGLVPNWRRSAAIEAGGVATVVGPGLDPSRLGRRFPGNGPPPLDLTPIPRTPAALIKLRSERAALRYEAANSLFFSLARPDSAAALYALALEDGPEDEVAGQIRFALAEVEAARGRADRASELYQSLIDDSPDSDLAAAARLRLGMEAPPEVVAVDSTSEAYEAVRSLWRQAEYPEAVRGFLALAADSSRATTAPRALLAASATYIEWANVDGFEPLRPLPDSLVPSGLFPTRAANAAAAGPAPEASGATPRIGVIPQPADAARPGAPPPPPPGGIPDKPSRTPQENGIPDKPSRVPRASGTPDRPVNPPGAQPERPATPLRAPEVQPAPQRELPPGEIAPSEERGGSESLRIGNDATITLGDVTVRQPGDQEPSPVSPLPAGSDPVLLDSAAALDTTIVPDAGAVPADSTTAPEAEAVLTDSTEAPEAEPIAELPLDESNEEPLAADSAQVNPVRSDSTTAVPTGPTVMDVLALVEERAPSTPYAQRAATLRAGLTPSSEAEASESAPAASGAAPGTYGFEGRDALNASLGGFTWRAQRIPDTASAYTILADYLSRSIRAAAVRDGDAYRIVVGQFETRPDAFGVREDLPAEVQGAGASIVPLTDLVLLGLDDLIGQ</sequence>